<evidence type="ECO:0000256" key="12">
    <source>
        <dbReference type="ARBA" id="ARBA00042244"/>
    </source>
</evidence>
<name>A0A1B6GUZ0_9HEMI</name>
<feature type="non-terminal residue" evidence="14">
    <location>
        <position position="1"/>
    </location>
</feature>
<dbReference type="GO" id="GO:0005737">
    <property type="term" value="C:cytoplasm"/>
    <property type="evidence" value="ECO:0007669"/>
    <property type="project" value="TreeGrafter"/>
</dbReference>
<dbReference type="Pfam" id="PF01130">
    <property type="entry name" value="CD36"/>
    <property type="match status" value="1"/>
</dbReference>
<accession>A0A1B6GUZ0</accession>
<comment type="subcellular location">
    <subcellularLocation>
        <location evidence="2">Cell membrane</location>
        <topology evidence="2">Multi-pass membrane protein</topology>
    </subcellularLocation>
    <subcellularLocation>
        <location evidence="1">Membrane</location>
        <location evidence="1">Caveola</location>
        <topology evidence="1">Multi-pass membrane protein</topology>
    </subcellularLocation>
</comment>
<dbReference type="PANTHER" id="PTHR11923:SF110">
    <property type="entry name" value="SCAVENGER RECEPTOR CLASS B MEMBER 1"/>
    <property type="match status" value="1"/>
</dbReference>
<dbReference type="EMBL" id="GECZ01003509">
    <property type="protein sequence ID" value="JAS66260.1"/>
    <property type="molecule type" value="Transcribed_RNA"/>
</dbReference>
<evidence type="ECO:0000256" key="4">
    <source>
        <dbReference type="ARBA" id="ARBA00022475"/>
    </source>
</evidence>
<evidence type="ECO:0000256" key="8">
    <source>
        <dbReference type="ARBA" id="ARBA00023157"/>
    </source>
</evidence>
<comment type="similarity">
    <text evidence="3">Belongs to the CD36 family.</text>
</comment>
<feature type="transmembrane region" description="Helical" evidence="13">
    <location>
        <begin position="6"/>
        <end position="29"/>
    </location>
</feature>
<evidence type="ECO:0000256" key="2">
    <source>
        <dbReference type="ARBA" id="ARBA00004651"/>
    </source>
</evidence>
<evidence type="ECO:0000256" key="6">
    <source>
        <dbReference type="ARBA" id="ARBA00022989"/>
    </source>
</evidence>
<evidence type="ECO:0000256" key="11">
    <source>
        <dbReference type="ARBA" id="ARBA00040821"/>
    </source>
</evidence>
<feature type="non-terminal residue" evidence="14">
    <location>
        <position position="416"/>
    </location>
</feature>
<evidence type="ECO:0000256" key="5">
    <source>
        <dbReference type="ARBA" id="ARBA00022692"/>
    </source>
</evidence>
<evidence type="ECO:0000256" key="13">
    <source>
        <dbReference type="SAM" id="Phobius"/>
    </source>
</evidence>
<dbReference type="GO" id="GO:0005044">
    <property type="term" value="F:scavenger receptor activity"/>
    <property type="evidence" value="ECO:0007669"/>
    <property type="project" value="TreeGrafter"/>
</dbReference>
<keyword evidence="5 13" id="KW-0812">Transmembrane</keyword>
<evidence type="ECO:0000256" key="1">
    <source>
        <dbReference type="ARBA" id="ARBA00004189"/>
    </source>
</evidence>
<evidence type="ECO:0000256" key="9">
    <source>
        <dbReference type="ARBA" id="ARBA00023170"/>
    </source>
</evidence>
<reference evidence="14" key="1">
    <citation type="submission" date="2015-11" db="EMBL/GenBank/DDBJ databases">
        <title>De novo transcriptome assembly of four potential Pierce s Disease insect vectors from Arizona vineyards.</title>
        <authorList>
            <person name="Tassone E.E."/>
        </authorList>
    </citation>
    <scope>NUCLEOTIDE SEQUENCE</scope>
</reference>
<dbReference type="PRINTS" id="PR01609">
    <property type="entry name" value="CD36FAMILY"/>
</dbReference>
<dbReference type="GO" id="GO:0005901">
    <property type="term" value="C:caveola"/>
    <property type="evidence" value="ECO:0007669"/>
    <property type="project" value="UniProtKB-SubCell"/>
</dbReference>
<keyword evidence="10" id="KW-0325">Glycoprotein</keyword>
<dbReference type="PANTHER" id="PTHR11923">
    <property type="entry name" value="SCAVENGER RECEPTOR CLASS B TYPE-1 SR-B1"/>
    <property type="match status" value="1"/>
</dbReference>
<evidence type="ECO:0000256" key="10">
    <source>
        <dbReference type="ARBA" id="ARBA00023180"/>
    </source>
</evidence>
<evidence type="ECO:0000256" key="3">
    <source>
        <dbReference type="ARBA" id="ARBA00010532"/>
    </source>
</evidence>
<evidence type="ECO:0000313" key="14">
    <source>
        <dbReference type="EMBL" id="JAS66260.1"/>
    </source>
</evidence>
<dbReference type="InterPro" id="IPR002159">
    <property type="entry name" value="CD36_fam"/>
</dbReference>
<proteinExistence type="inferred from homology"/>
<sequence length="416" mass="48344">RQFYNILYMATLLTFLLVFFAISLILCFTDCFDKFVFSKMTLNEPNEALMYWKSPPVRPFLHAYVFNYTNLRKFMAGDDAKLRLREVGPFVYEEILERFDIEFEDSGNMVNYQESRDYKFRPDLSTREVSKDGVVYAPNIPMLTVAATQSNANLATKLVTATLLNSIDAKPFVKMDVDKYLWGYYETMFHLVRSFLPAYYKEITSDNFGILQKRKGVSSNRYTIKTGRGDFNEIGQYQRMNSHTTLPYWSTYDCNALDGTDGTKFGPQTVKGRKPIKVFSPDLCRKLQYRFSQTVRMFNNSLEALKYVLPTNTFKYGGHSENKCYCDSKCPPEGIFNTTACSMGAPMLISYPYFVHGNISLYQDEFLDIKMPEKYAQPHRFDSFINLHPHFGFTMATRNSFQINIVAKHIERFPPM</sequence>
<organism evidence="14">
    <name type="scientific">Cuerna arida</name>
    <dbReference type="NCBI Taxonomy" id="1464854"/>
    <lineage>
        <taxon>Eukaryota</taxon>
        <taxon>Metazoa</taxon>
        <taxon>Ecdysozoa</taxon>
        <taxon>Arthropoda</taxon>
        <taxon>Hexapoda</taxon>
        <taxon>Insecta</taxon>
        <taxon>Pterygota</taxon>
        <taxon>Neoptera</taxon>
        <taxon>Paraneoptera</taxon>
        <taxon>Hemiptera</taxon>
        <taxon>Auchenorrhyncha</taxon>
        <taxon>Membracoidea</taxon>
        <taxon>Cicadellidae</taxon>
        <taxon>Cicadellinae</taxon>
        <taxon>Proconiini</taxon>
        <taxon>Cuerna</taxon>
    </lineage>
</organism>
<evidence type="ECO:0000256" key="7">
    <source>
        <dbReference type="ARBA" id="ARBA00023136"/>
    </source>
</evidence>
<keyword evidence="4" id="KW-1003">Cell membrane</keyword>
<keyword evidence="7 13" id="KW-0472">Membrane</keyword>
<keyword evidence="9" id="KW-0675">Receptor</keyword>
<dbReference type="AlphaFoldDB" id="A0A1B6GUZ0"/>
<protein>
    <recommendedName>
        <fullName evidence="11">Scavenger receptor class B member 1</fullName>
    </recommendedName>
    <alternativeName>
        <fullName evidence="12">SR-BI</fullName>
    </alternativeName>
</protein>
<keyword evidence="8" id="KW-1015">Disulfide bond</keyword>
<keyword evidence="6 13" id="KW-1133">Transmembrane helix</keyword>
<gene>
    <name evidence="14" type="ORF">g.3733</name>
</gene>